<evidence type="ECO:0000313" key="2">
    <source>
        <dbReference type="Proteomes" id="UP000027222"/>
    </source>
</evidence>
<dbReference type="Proteomes" id="UP000027222">
    <property type="component" value="Unassembled WGS sequence"/>
</dbReference>
<proteinExistence type="predicted"/>
<gene>
    <name evidence="1" type="ORF">GALMADRAFT_273371</name>
</gene>
<reference evidence="2" key="1">
    <citation type="journal article" date="2014" name="Proc. Natl. Acad. Sci. U.S.A.">
        <title>Extensive sampling of basidiomycete genomes demonstrates inadequacy of the white-rot/brown-rot paradigm for wood decay fungi.</title>
        <authorList>
            <person name="Riley R."/>
            <person name="Salamov A.A."/>
            <person name="Brown D.W."/>
            <person name="Nagy L.G."/>
            <person name="Floudas D."/>
            <person name="Held B.W."/>
            <person name="Levasseur A."/>
            <person name="Lombard V."/>
            <person name="Morin E."/>
            <person name="Otillar R."/>
            <person name="Lindquist E.A."/>
            <person name="Sun H."/>
            <person name="LaButti K.M."/>
            <person name="Schmutz J."/>
            <person name="Jabbour D."/>
            <person name="Luo H."/>
            <person name="Baker S.E."/>
            <person name="Pisabarro A.G."/>
            <person name="Walton J.D."/>
            <person name="Blanchette R.A."/>
            <person name="Henrissat B."/>
            <person name="Martin F."/>
            <person name="Cullen D."/>
            <person name="Hibbett D.S."/>
            <person name="Grigoriev I.V."/>
        </authorList>
    </citation>
    <scope>NUCLEOTIDE SEQUENCE [LARGE SCALE GENOMIC DNA]</scope>
    <source>
        <strain evidence="2">CBS 339.88</strain>
    </source>
</reference>
<sequence>MSSNPVIPLETIHTIIDILAQDDKGFSSLKSCSLVCQTFLHLCRKHIFASIFLDGRKFAIPKPSTATLIRLLSATPEIAYHIRTLVCYISSWEFEQRPLPGILKRINKLESLSIRWPRSGRQWNDNPLRSAMLHLMHLPTLIHLELGNITDFVVLDLVACINLKELKLNRIQTVENEVALPFTLSSGPIHLHQLEVGVESSMAVLDLCRKRRPDGKLIIDLSNLASIVFTLCERDEFDAAQELFKYCERLTEIDIFIYSPPFTWAGLSRMLHPSIHTLTHLRLKTMLNDDSGTSDPLSGLVAELEEIRHQNRVEGIAISVSIQTDRECNLGGWGCLDEELTPSRWPKLKSVSLSIVIWSYMREGNDLELALKKLPETQFPKLSSSKLVAFEFEVINEIV</sequence>
<dbReference type="OrthoDB" id="2745898at2759"/>
<dbReference type="EMBL" id="KL142419">
    <property type="protein sequence ID" value="KDR66868.1"/>
    <property type="molecule type" value="Genomic_DNA"/>
</dbReference>
<evidence type="ECO:0008006" key="3">
    <source>
        <dbReference type="Google" id="ProtNLM"/>
    </source>
</evidence>
<dbReference type="Gene3D" id="3.80.10.10">
    <property type="entry name" value="Ribonuclease Inhibitor"/>
    <property type="match status" value="1"/>
</dbReference>
<dbReference type="SUPFAM" id="SSF52047">
    <property type="entry name" value="RNI-like"/>
    <property type="match status" value="1"/>
</dbReference>
<accession>A0A067SJC8</accession>
<dbReference type="InterPro" id="IPR032675">
    <property type="entry name" value="LRR_dom_sf"/>
</dbReference>
<protein>
    <recommendedName>
        <fullName evidence="3">F-box domain-containing protein</fullName>
    </recommendedName>
</protein>
<keyword evidence="2" id="KW-1185">Reference proteome</keyword>
<name>A0A067SJC8_GALM3</name>
<evidence type="ECO:0000313" key="1">
    <source>
        <dbReference type="EMBL" id="KDR66868.1"/>
    </source>
</evidence>
<organism evidence="1 2">
    <name type="scientific">Galerina marginata (strain CBS 339.88)</name>
    <dbReference type="NCBI Taxonomy" id="685588"/>
    <lineage>
        <taxon>Eukaryota</taxon>
        <taxon>Fungi</taxon>
        <taxon>Dikarya</taxon>
        <taxon>Basidiomycota</taxon>
        <taxon>Agaricomycotina</taxon>
        <taxon>Agaricomycetes</taxon>
        <taxon>Agaricomycetidae</taxon>
        <taxon>Agaricales</taxon>
        <taxon>Agaricineae</taxon>
        <taxon>Strophariaceae</taxon>
        <taxon>Galerina</taxon>
    </lineage>
</organism>
<dbReference type="HOGENOM" id="CLU_035624_0_0_1"/>
<dbReference type="AlphaFoldDB" id="A0A067SJC8"/>